<sequence>MKYQQFLRELEAGRTAPAYLFEGEEDYLKEEALKKLKERIILPDYEDFNYEKLSALDVPAAQIIESVSTLPLKGPHRLVVVDAVDKWSEKDQRTLASYFKNPVKSSCLVCLTGKFDRRRKLYQEFQKNGKIVSFYPLWDEEIIDWVQQRIRKEGKEIDPEALIYLKEWIGNDLHNLNQEIEKLIIFTHQVKYSHPFSFSGYFFYVFLLYYSC</sequence>
<evidence type="ECO:0000256" key="2">
    <source>
        <dbReference type="ARBA" id="ARBA00022695"/>
    </source>
</evidence>
<dbReference type="InterPro" id="IPR010372">
    <property type="entry name" value="DNA_pol3_delta_N"/>
</dbReference>
<comment type="caution">
    <text evidence="6">The sequence shown here is derived from an EMBL/GenBank/DDBJ whole genome shotgun (WGS) entry which is preliminary data.</text>
</comment>
<dbReference type="AlphaFoldDB" id="X1FZP4"/>
<evidence type="ECO:0000313" key="6">
    <source>
        <dbReference type="EMBL" id="GAH51126.1"/>
    </source>
</evidence>
<keyword evidence="3" id="KW-0235">DNA replication</keyword>
<protein>
    <recommendedName>
        <fullName evidence="5">DNA polymerase III delta N-terminal domain-containing protein</fullName>
    </recommendedName>
</protein>
<reference evidence="6" key="1">
    <citation type="journal article" date="2014" name="Front. Microbiol.">
        <title>High frequency of phylogenetically diverse reductive dehalogenase-homologous genes in deep subseafloor sedimentary metagenomes.</title>
        <authorList>
            <person name="Kawai M."/>
            <person name="Futagami T."/>
            <person name="Toyoda A."/>
            <person name="Takaki Y."/>
            <person name="Nishi S."/>
            <person name="Hori S."/>
            <person name="Arai W."/>
            <person name="Tsubouchi T."/>
            <person name="Morono Y."/>
            <person name="Uchiyama I."/>
            <person name="Ito T."/>
            <person name="Fujiyama A."/>
            <person name="Inagaki F."/>
            <person name="Takami H."/>
        </authorList>
    </citation>
    <scope>NUCLEOTIDE SEQUENCE</scope>
    <source>
        <strain evidence="6">Expedition CK06-06</strain>
    </source>
</reference>
<organism evidence="6">
    <name type="scientific">marine sediment metagenome</name>
    <dbReference type="NCBI Taxonomy" id="412755"/>
    <lineage>
        <taxon>unclassified sequences</taxon>
        <taxon>metagenomes</taxon>
        <taxon>ecological metagenomes</taxon>
    </lineage>
</organism>
<gene>
    <name evidence="6" type="ORF">S03H2_33845</name>
</gene>
<evidence type="ECO:0000259" key="5">
    <source>
        <dbReference type="Pfam" id="PF06144"/>
    </source>
</evidence>
<dbReference type="PANTHER" id="PTHR34388">
    <property type="entry name" value="DNA POLYMERASE III SUBUNIT DELTA"/>
    <property type="match status" value="1"/>
</dbReference>
<keyword evidence="2" id="KW-0548">Nucleotidyltransferase</keyword>
<keyword evidence="1" id="KW-0808">Transferase</keyword>
<feature type="domain" description="DNA polymerase III delta N-terminal" evidence="5">
    <location>
        <begin position="19"/>
        <end position="133"/>
    </location>
</feature>
<dbReference type="GO" id="GO:0009360">
    <property type="term" value="C:DNA polymerase III complex"/>
    <property type="evidence" value="ECO:0007669"/>
    <property type="project" value="InterPro"/>
</dbReference>
<dbReference type="Gene3D" id="1.10.8.60">
    <property type="match status" value="1"/>
</dbReference>
<keyword evidence="4" id="KW-0239">DNA-directed DNA polymerase</keyword>
<feature type="non-terminal residue" evidence="6">
    <location>
        <position position="212"/>
    </location>
</feature>
<dbReference type="SUPFAM" id="SSF52540">
    <property type="entry name" value="P-loop containing nucleoside triphosphate hydrolases"/>
    <property type="match status" value="1"/>
</dbReference>
<name>X1FZP4_9ZZZZ</name>
<evidence type="ECO:0000256" key="4">
    <source>
        <dbReference type="ARBA" id="ARBA00022932"/>
    </source>
</evidence>
<dbReference type="PANTHER" id="PTHR34388:SF1">
    <property type="entry name" value="DNA POLYMERASE III SUBUNIT DELTA"/>
    <property type="match status" value="1"/>
</dbReference>
<dbReference type="Gene3D" id="3.40.50.300">
    <property type="entry name" value="P-loop containing nucleotide triphosphate hydrolases"/>
    <property type="match status" value="1"/>
</dbReference>
<evidence type="ECO:0000256" key="3">
    <source>
        <dbReference type="ARBA" id="ARBA00022705"/>
    </source>
</evidence>
<dbReference type="GO" id="GO:0006261">
    <property type="term" value="P:DNA-templated DNA replication"/>
    <property type="evidence" value="ECO:0007669"/>
    <property type="project" value="TreeGrafter"/>
</dbReference>
<dbReference type="InterPro" id="IPR005790">
    <property type="entry name" value="DNA_polIII_delta"/>
</dbReference>
<proteinExistence type="predicted"/>
<dbReference type="NCBIfam" id="TIGR01128">
    <property type="entry name" value="holA"/>
    <property type="match status" value="1"/>
</dbReference>
<accession>X1FZP4</accession>
<dbReference type="Pfam" id="PF06144">
    <property type="entry name" value="DNA_pol3_delta"/>
    <property type="match status" value="1"/>
</dbReference>
<evidence type="ECO:0000256" key="1">
    <source>
        <dbReference type="ARBA" id="ARBA00022679"/>
    </source>
</evidence>
<dbReference type="GO" id="GO:0003677">
    <property type="term" value="F:DNA binding"/>
    <property type="evidence" value="ECO:0007669"/>
    <property type="project" value="InterPro"/>
</dbReference>
<dbReference type="EMBL" id="BARU01020626">
    <property type="protein sequence ID" value="GAH51126.1"/>
    <property type="molecule type" value="Genomic_DNA"/>
</dbReference>
<dbReference type="GO" id="GO:0003887">
    <property type="term" value="F:DNA-directed DNA polymerase activity"/>
    <property type="evidence" value="ECO:0007669"/>
    <property type="project" value="UniProtKB-KW"/>
</dbReference>
<dbReference type="InterPro" id="IPR027417">
    <property type="entry name" value="P-loop_NTPase"/>
</dbReference>